<feature type="binding site" evidence="8">
    <location>
        <begin position="407"/>
        <end position="409"/>
    </location>
    <ligand>
        <name>GTP</name>
        <dbReference type="ChEBI" id="CHEBI:37565"/>
    </ligand>
</feature>
<dbReference type="FunFam" id="3.90.170.10:FF:000001">
    <property type="entry name" value="Adenylosuccinate synthetase"/>
    <property type="match status" value="1"/>
</dbReference>
<feature type="binding site" evidence="8">
    <location>
        <position position="40"/>
    </location>
    <ligand>
        <name>Mg(2+)</name>
        <dbReference type="ChEBI" id="CHEBI:18420"/>
    </ligand>
</feature>
<dbReference type="EMBL" id="PYMC01000002">
    <property type="protein sequence ID" value="PSW06803.1"/>
    <property type="molecule type" value="Genomic_DNA"/>
</dbReference>
<dbReference type="UniPathway" id="UPA00075">
    <property type="reaction ID" value="UER00335"/>
</dbReference>
<dbReference type="CDD" id="cd03108">
    <property type="entry name" value="AdSS"/>
    <property type="match status" value="1"/>
</dbReference>
<keyword evidence="8" id="KW-0963">Cytoplasm</keyword>
<feature type="binding site" evidence="8">
    <location>
        <position position="13"/>
    </location>
    <ligand>
        <name>Mg(2+)</name>
        <dbReference type="ChEBI" id="CHEBI:18420"/>
    </ligand>
</feature>
<dbReference type="Gene3D" id="3.40.440.10">
    <property type="entry name" value="Adenylosuccinate Synthetase, subunit A, domain 1"/>
    <property type="match status" value="1"/>
</dbReference>
<gene>
    <name evidence="8" type="primary">purA</name>
    <name evidence="9" type="ORF">C9I89_04580</name>
</gene>
<dbReference type="AlphaFoldDB" id="A0A2T3N352"/>
<keyword evidence="7 8" id="KW-0342">GTP-binding</keyword>
<dbReference type="Pfam" id="PF00709">
    <property type="entry name" value="Adenylsucc_synt"/>
    <property type="match status" value="1"/>
</dbReference>
<protein>
    <recommendedName>
        <fullName evidence="8">Adenylosuccinate synthetase</fullName>
        <shortName evidence="8">AMPSase</shortName>
        <shortName evidence="8">AdSS</shortName>
        <ecNumber evidence="8">6.3.4.4</ecNumber>
    </recommendedName>
    <alternativeName>
        <fullName evidence="8">IMP--aspartate ligase</fullName>
    </alternativeName>
</protein>
<dbReference type="InterPro" id="IPR042111">
    <property type="entry name" value="Adenylosuccinate_synth_dom3"/>
</dbReference>
<dbReference type="Gene3D" id="1.10.300.10">
    <property type="entry name" value="Adenylosuccinate Synthetase, subunit A, domain 2"/>
    <property type="match status" value="1"/>
</dbReference>
<feature type="binding site" evidence="8">
    <location>
        <begin position="12"/>
        <end position="18"/>
    </location>
    <ligand>
        <name>GTP</name>
        <dbReference type="ChEBI" id="CHEBI:37565"/>
    </ligand>
</feature>
<dbReference type="SMART" id="SM00788">
    <property type="entry name" value="Adenylsucc_synt"/>
    <property type="match status" value="1"/>
</dbReference>
<dbReference type="InterPro" id="IPR042109">
    <property type="entry name" value="Adenylosuccinate_synth_dom1"/>
</dbReference>
<feature type="binding site" evidence="8">
    <location>
        <begin position="297"/>
        <end position="303"/>
    </location>
    <ligand>
        <name>substrate</name>
    </ligand>
</feature>
<accession>A0A2T3N352</accession>
<evidence type="ECO:0000256" key="5">
    <source>
        <dbReference type="ARBA" id="ARBA00022755"/>
    </source>
</evidence>
<dbReference type="PANTHER" id="PTHR11846">
    <property type="entry name" value="ADENYLOSUCCINATE SYNTHETASE"/>
    <property type="match status" value="1"/>
</dbReference>
<keyword evidence="5 8" id="KW-0658">Purine biosynthesis</keyword>
<dbReference type="SUPFAM" id="SSF52540">
    <property type="entry name" value="P-loop containing nucleoside triphosphate hydrolases"/>
    <property type="match status" value="1"/>
</dbReference>
<evidence type="ECO:0000313" key="9">
    <source>
        <dbReference type="EMBL" id="PSW06803.1"/>
    </source>
</evidence>
<evidence type="ECO:0000313" key="10">
    <source>
        <dbReference type="Proteomes" id="UP000240904"/>
    </source>
</evidence>
<feature type="binding site" evidence="8">
    <location>
        <position position="303"/>
    </location>
    <ligand>
        <name>GTP</name>
        <dbReference type="ChEBI" id="CHEBI:37565"/>
    </ligand>
</feature>
<sequence>MSSIVVVGANWGDEGKGRIVDYLAGEASASIRFQGGNNAGHTVVNDFGTFKLHQLPSGVFNPDCIAVLGPGMVISPAPLSEELAEIKAAGVNVKMCISDRATLCLPLHAIEDTLEEERLGDGAYGSTRQGIAPAYGDRVMKKGILVGWLKQPEVLLERIQFMLDWKLPQLKALYPTFEFSQTAEEMTEWLLEVSAPWRDAICNVTEPLKALQTKGENLLFEAQLGAGRDLVFGEYPWTTSSNVTAAYAGIGSGLPALRPERVIAVAKSFSSSVGTGTLITAMAEQDNFREAANEYGAVTGRPRDMGYFDAVATRNGVELQAATEVALTKIDCLSGMQDLKICVAYDGEHSENPIWPQTSTLAPIYEQLTGWDEDITGCRTFDSLPVAAQNYVLRIEELMGVPVKMISVGPERDQMINR</sequence>
<dbReference type="GO" id="GO:0044208">
    <property type="term" value="P:'de novo' AMP biosynthetic process"/>
    <property type="evidence" value="ECO:0007669"/>
    <property type="project" value="UniProtKB-UniRule"/>
</dbReference>
<evidence type="ECO:0000256" key="8">
    <source>
        <dbReference type="HAMAP-Rule" id="MF_00011"/>
    </source>
</evidence>
<comment type="function">
    <text evidence="8">Plays an important role in the de novo pathway of purine nucleotide biosynthesis. Catalyzes the first committed step in the biosynthesis of AMP from IMP.</text>
</comment>
<dbReference type="GO" id="GO:0000287">
    <property type="term" value="F:magnesium ion binding"/>
    <property type="evidence" value="ECO:0007669"/>
    <property type="project" value="UniProtKB-UniRule"/>
</dbReference>
<comment type="pathway">
    <text evidence="8">Purine metabolism; AMP biosynthesis via de novo pathway; AMP from IMP: step 1/2.</text>
</comment>
<dbReference type="InterPro" id="IPR042110">
    <property type="entry name" value="Adenylosuccinate_synth_dom2"/>
</dbReference>
<keyword evidence="6 8" id="KW-0460">Magnesium</keyword>
<feature type="binding site" description="in other chain" evidence="8">
    <location>
        <begin position="13"/>
        <end position="16"/>
    </location>
    <ligand>
        <name>IMP</name>
        <dbReference type="ChEBI" id="CHEBI:58053"/>
        <note>ligand shared between dimeric partners</note>
    </ligand>
</feature>
<dbReference type="Proteomes" id="UP000240904">
    <property type="component" value="Unassembled WGS sequence"/>
</dbReference>
<feature type="binding site" evidence="8">
    <location>
        <begin position="40"/>
        <end position="42"/>
    </location>
    <ligand>
        <name>GTP</name>
        <dbReference type="ChEBI" id="CHEBI:37565"/>
    </ligand>
</feature>
<reference evidence="9 10" key="1">
    <citation type="submission" date="2018-03" db="EMBL/GenBank/DDBJ databases">
        <title>Whole genome sequencing of Histamine producing bacteria.</title>
        <authorList>
            <person name="Butler K."/>
        </authorList>
    </citation>
    <scope>NUCLEOTIDE SEQUENCE [LARGE SCALE GENOMIC DNA]</scope>
    <source>
        <strain evidence="9 10">DSM 16190</strain>
    </source>
</reference>
<dbReference type="InterPro" id="IPR001114">
    <property type="entry name" value="Adenylosuccinate_synthetase"/>
</dbReference>
<evidence type="ECO:0000256" key="2">
    <source>
        <dbReference type="ARBA" id="ARBA00022598"/>
    </source>
</evidence>
<name>A0A2T3N352_9GAMM</name>
<dbReference type="Gene3D" id="3.90.170.10">
    <property type="entry name" value="Adenylosuccinate Synthetase, subunit A, domain 3"/>
    <property type="match status" value="1"/>
</dbReference>
<comment type="caution">
    <text evidence="8">Lacks conserved residue(s) required for the propagation of feature annotation.</text>
</comment>
<comment type="subcellular location">
    <subcellularLocation>
        <location evidence="8">Cytoplasm</location>
    </subcellularLocation>
</comment>
<evidence type="ECO:0000256" key="7">
    <source>
        <dbReference type="ARBA" id="ARBA00023134"/>
    </source>
</evidence>
<keyword evidence="10" id="KW-1185">Reference proteome</keyword>
<dbReference type="PANTHER" id="PTHR11846:SF0">
    <property type="entry name" value="ADENYLOSUCCINATE SYNTHETASE"/>
    <property type="match status" value="1"/>
</dbReference>
<dbReference type="GO" id="GO:0005737">
    <property type="term" value="C:cytoplasm"/>
    <property type="evidence" value="ECO:0007669"/>
    <property type="project" value="UniProtKB-SubCell"/>
</dbReference>
<feature type="binding site" evidence="8">
    <location>
        <begin position="329"/>
        <end position="331"/>
    </location>
    <ligand>
        <name>GTP</name>
        <dbReference type="ChEBI" id="CHEBI:37565"/>
    </ligand>
</feature>
<evidence type="ECO:0000256" key="1">
    <source>
        <dbReference type="ARBA" id="ARBA00011738"/>
    </source>
</evidence>
<comment type="subunit">
    <text evidence="1 8">Homodimer.</text>
</comment>
<feature type="binding site" evidence="8">
    <location>
        <position position="141"/>
    </location>
    <ligand>
        <name>IMP</name>
        <dbReference type="ChEBI" id="CHEBI:58053"/>
        <note>ligand shared between dimeric partners</note>
    </ligand>
</feature>
<evidence type="ECO:0000256" key="6">
    <source>
        <dbReference type="ARBA" id="ARBA00022842"/>
    </source>
</evidence>
<organism evidence="9 10">
    <name type="scientific">Photobacterium lipolyticum</name>
    <dbReference type="NCBI Taxonomy" id="266810"/>
    <lineage>
        <taxon>Bacteria</taxon>
        <taxon>Pseudomonadati</taxon>
        <taxon>Pseudomonadota</taxon>
        <taxon>Gammaproteobacteria</taxon>
        <taxon>Vibrionales</taxon>
        <taxon>Vibrionaceae</taxon>
        <taxon>Photobacterium</taxon>
    </lineage>
</organism>
<feature type="binding site" description="in other chain" evidence="8">
    <location>
        <position position="127"/>
    </location>
    <ligand>
        <name>IMP</name>
        <dbReference type="ChEBI" id="CHEBI:58053"/>
        <note>ligand shared between dimeric partners</note>
    </ligand>
</feature>
<comment type="similarity">
    <text evidence="8">Belongs to the adenylosuccinate synthetase family.</text>
</comment>
<dbReference type="OrthoDB" id="9807553at2"/>
<dbReference type="GO" id="GO:0046040">
    <property type="term" value="P:IMP metabolic process"/>
    <property type="evidence" value="ECO:0007669"/>
    <property type="project" value="TreeGrafter"/>
</dbReference>
<dbReference type="GO" id="GO:0004019">
    <property type="term" value="F:adenylosuccinate synthase activity"/>
    <property type="evidence" value="ECO:0007669"/>
    <property type="project" value="UniProtKB-UniRule"/>
</dbReference>
<dbReference type="InterPro" id="IPR027417">
    <property type="entry name" value="P-loop_NTPase"/>
</dbReference>
<dbReference type="EC" id="6.3.4.4" evidence="8"/>
<keyword evidence="3 8" id="KW-0479">Metal-binding</keyword>
<dbReference type="RefSeq" id="WP_107282166.1">
    <property type="nucleotide sequence ID" value="NZ_PYMC01000002.1"/>
</dbReference>
<proteinExistence type="inferred from homology"/>
<feature type="active site" description="Proton acceptor" evidence="8">
    <location>
        <position position="13"/>
    </location>
</feature>
<keyword evidence="4 8" id="KW-0547">Nucleotide-binding</keyword>
<comment type="cofactor">
    <cofactor evidence="8">
        <name>Mg(2+)</name>
        <dbReference type="ChEBI" id="CHEBI:18420"/>
    </cofactor>
    <text evidence="8">Binds 1 Mg(2+) ion per subunit.</text>
</comment>
<dbReference type="HAMAP" id="MF_00011">
    <property type="entry name" value="Adenylosucc_synth"/>
    <property type="match status" value="1"/>
</dbReference>
<comment type="caution">
    <text evidence="9">The sequence shown here is derived from an EMBL/GenBank/DDBJ whole genome shotgun (WGS) entry which is preliminary data.</text>
</comment>
<keyword evidence="2 8" id="KW-0436">Ligase</keyword>
<evidence type="ECO:0000256" key="3">
    <source>
        <dbReference type="ARBA" id="ARBA00022723"/>
    </source>
</evidence>
<comment type="catalytic activity">
    <reaction evidence="8">
        <text>IMP + L-aspartate + GTP = N(6)-(1,2-dicarboxyethyl)-AMP + GDP + phosphate + 2 H(+)</text>
        <dbReference type="Rhea" id="RHEA:15753"/>
        <dbReference type="ChEBI" id="CHEBI:15378"/>
        <dbReference type="ChEBI" id="CHEBI:29991"/>
        <dbReference type="ChEBI" id="CHEBI:37565"/>
        <dbReference type="ChEBI" id="CHEBI:43474"/>
        <dbReference type="ChEBI" id="CHEBI:57567"/>
        <dbReference type="ChEBI" id="CHEBI:58053"/>
        <dbReference type="ChEBI" id="CHEBI:58189"/>
        <dbReference type="EC" id="6.3.4.4"/>
    </reaction>
</comment>
<dbReference type="GO" id="GO:0005525">
    <property type="term" value="F:GTP binding"/>
    <property type="evidence" value="ECO:0007669"/>
    <property type="project" value="UniProtKB-UniRule"/>
</dbReference>
<feature type="binding site" description="in other chain" evidence="8">
    <location>
        <position position="301"/>
    </location>
    <ligand>
        <name>IMP</name>
        <dbReference type="ChEBI" id="CHEBI:58053"/>
        <note>ligand shared between dimeric partners</note>
    </ligand>
</feature>
<evidence type="ECO:0000256" key="4">
    <source>
        <dbReference type="ARBA" id="ARBA00022741"/>
    </source>
</evidence>
<feature type="binding site" description="in other chain" evidence="8">
    <location>
        <position position="239"/>
    </location>
    <ligand>
        <name>IMP</name>
        <dbReference type="ChEBI" id="CHEBI:58053"/>
        <note>ligand shared between dimeric partners</note>
    </ligand>
</feature>
<feature type="binding site" description="in other chain" evidence="8">
    <location>
        <begin position="38"/>
        <end position="41"/>
    </location>
    <ligand>
        <name>IMP</name>
        <dbReference type="ChEBI" id="CHEBI:58053"/>
        <note>ligand shared between dimeric partners</note>
    </ligand>
</feature>
<feature type="active site" description="Proton donor" evidence="8">
    <location>
        <position position="41"/>
    </location>
</feature>